<dbReference type="EMBL" id="JWZT01001032">
    <property type="protein sequence ID" value="KII73017.1"/>
    <property type="molecule type" value="Genomic_DNA"/>
</dbReference>
<keyword evidence="2" id="KW-1185">Reference proteome</keyword>
<protein>
    <submittedName>
        <fullName evidence="1">Uncharacterized protein</fullName>
    </submittedName>
</protein>
<gene>
    <name evidence="1" type="ORF">RF11_13576</name>
</gene>
<name>A0A0C2NG81_THEKT</name>
<comment type="caution">
    <text evidence="1">The sequence shown here is derived from an EMBL/GenBank/DDBJ whole genome shotgun (WGS) entry which is preliminary data.</text>
</comment>
<dbReference type="Proteomes" id="UP000031668">
    <property type="component" value="Unassembled WGS sequence"/>
</dbReference>
<sequence length="111" mass="13591">MSRSNFLKILDNFSKLRVIFFSDFIVYYAHDNCHENVNYEIFGNINISQNSKKIMFDRKIDSFYCTKWKIYLWLKKIKDSDNEYQHDNNYRNATIGTNDIYRFVIWSKIFI</sequence>
<proteinExistence type="predicted"/>
<organism evidence="1 2">
    <name type="scientific">Thelohanellus kitauei</name>
    <name type="common">Myxosporean</name>
    <dbReference type="NCBI Taxonomy" id="669202"/>
    <lineage>
        <taxon>Eukaryota</taxon>
        <taxon>Metazoa</taxon>
        <taxon>Cnidaria</taxon>
        <taxon>Myxozoa</taxon>
        <taxon>Myxosporea</taxon>
        <taxon>Bivalvulida</taxon>
        <taxon>Platysporina</taxon>
        <taxon>Myxobolidae</taxon>
        <taxon>Thelohanellus</taxon>
    </lineage>
</organism>
<accession>A0A0C2NG81</accession>
<evidence type="ECO:0000313" key="2">
    <source>
        <dbReference type="Proteomes" id="UP000031668"/>
    </source>
</evidence>
<reference evidence="1 2" key="1">
    <citation type="journal article" date="2014" name="Genome Biol. Evol.">
        <title>The genome of the myxosporean Thelohanellus kitauei shows adaptations to nutrient acquisition within its fish host.</title>
        <authorList>
            <person name="Yang Y."/>
            <person name="Xiong J."/>
            <person name="Zhou Z."/>
            <person name="Huo F."/>
            <person name="Miao W."/>
            <person name="Ran C."/>
            <person name="Liu Y."/>
            <person name="Zhang J."/>
            <person name="Feng J."/>
            <person name="Wang M."/>
            <person name="Wang M."/>
            <person name="Wang L."/>
            <person name="Yao B."/>
        </authorList>
    </citation>
    <scope>NUCLEOTIDE SEQUENCE [LARGE SCALE GENOMIC DNA]</scope>
    <source>
        <strain evidence="1">Wuqing</strain>
    </source>
</reference>
<dbReference type="AlphaFoldDB" id="A0A0C2NG81"/>
<evidence type="ECO:0000313" key="1">
    <source>
        <dbReference type="EMBL" id="KII73017.1"/>
    </source>
</evidence>